<gene>
    <name evidence="1" type="ORF">HaLaN_27083</name>
</gene>
<proteinExistence type="predicted"/>
<evidence type="ECO:0000313" key="2">
    <source>
        <dbReference type="Proteomes" id="UP000485058"/>
    </source>
</evidence>
<sequence>MADYAVLFVEPVACVILEICHMAEKMRSSSTEHGTITIASSASLPYSAVMGCLLKLCHSWLIPMPGLFEASRMTSANWDCCVARVSLQRRGGTSMAAED</sequence>
<accession>A0A6A0A7U3</accession>
<protein>
    <submittedName>
        <fullName evidence="1">Uncharacterized protein</fullName>
    </submittedName>
</protein>
<dbReference type="AlphaFoldDB" id="A0A6A0A7U3"/>
<organism evidence="1 2">
    <name type="scientific">Haematococcus lacustris</name>
    <name type="common">Green alga</name>
    <name type="synonym">Haematococcus pluvialis</name>
    <dbReference type="NCBI Taxonomy" id="44745"/>
    <lineage>
        <taxon>Eukaryota</taxon>
        <taxon>Viridiplantae</taxon>
        <taxon>Chlorophyta</taxon>
        <taxon>core chlorophytes</taxon>
        <taxon>Chlorophyceae</taxon>
        <taxon>CS clade</taxon>
        <taxon>Chlamydomonadales</taxon>
        <taxon>Haematococcaceae</taxon>
        <taxon>Haematococcus</taxon>
    </lineage>
</organism>
<dbReference type="EMBL" id="BLLF01003936">
    <property type="protein sequence ID" value="GFH28572.1"/>
    <property type="molecule type" value="Genomic_DNA"/>
</dbReference>
<evidence type="ECO:0000313" key="1">
    <source>
        <dbReference type="EMBL" id="GFH28572.1"/>
    </source>
</evidence>
<name>A0A6A0A7U3_HAELA</name>
<keyword evidence="2" id="KW-1185">Reference proteome</keyword>
<reference evidence="1 2" key="1">
    <citation type="submission" date="2020-02" db="EMBL/GenBank/DDBJ databases">
        <title>Draft genome sequence of Haematococcus lacustris strain NIES-144.</title>
        <authorList>
            <person name="Morimoto D."/>
            <person name="Nakagawa S."/>
            <person name="Yoshida T."/>
            <person name="Sawayama S."/>
        </authorList>
    </citation>
    <scope>NUCLEOTIDE SEQUENCE [LARGE SCALE GENOMIC DNA]</scope>
    <source>
        <strain evidence="1 2">NIES-144</strain>
    </source>
</reference>
<dbReference type="Proteomes" id="UP000485058">
    <property type="component" value="Unassembled WGS sequence"/>
</dbReference>
<comment type="caution">
    <text evidence="1">The sequence shown here is derived from an EMBL/GenBank/DDBJ whole genome shotgun (WGS) entry which is preliminary data.</text>
</comment>